<dbReference type="InterPro" id="IPR032675">
    <property type="entry name" value="LRR_dom_sf"/>
</dbReference>
<dbReference type="PANTHER" id="PTHR47186:SF56">
    <property type="entry name" value="GENOME ASSEMBLY, CHROMOSOME: II"/>
    <property type="match status" value="1"/>
</dbReference>
<dbReference type="InterPro" id="IPR055414">
    <property type="entry name" value="LRR_R13L4/SHOC2-like"/>
</dbReference>
<protein>
    <recommendedName>
        <fullName evidence="2">Disease resistance R13L4/SHOC-2-like LRR domain-containing protein</fullName>
    </recommendedName>
</protein>
<reference evidence="3" key="3">
    <citation type="submission" date="2022-06" db="UniProtKB">
        <authorList>
            <consortium name="EnsemblPlants"/>
        </authorList>
    </citation>
    <scope>IDENTIFICATION</scope>
</reference>
<dbReference type="SUPFAM" id="SSF52058">
    <property type="entry name" value="L domain-like"/>
    <property type="match status" value="1"/>
</dbReference>
<dbReference type="Pfam" id="PF23598">
    <property type="entry name" value="LRR_14"/>
    <property type="match status" value="1"/>
</dbReference>
<proteinExistence type="predicted"/>
<dbReference type="EnsemblPlants" id="TuG1812G0600004277.01.T01">
    <property type="protein sequence ID" value="TuG1812G0600004277.01.T01.cds260771"/>
    <property type="gene ID" value="TuG1812G0600004277.01"/>
</dbReference>
<evidence type="ECO:0000256" key="1">
    <source>
        <dbReference type="ARBA" id="ARBA00022737"/>
    </source>
</evidence>
<evidence type="ECO:0000259" key="2">
    <source>
        <dbReference type="Pfam" id="PF23598"/>
    </source>
</evidence>
<name>A0A8R7QXW4_TRIUA</name>
<reference evidence="4" key="1">
    <citation type="journal article" date="2013" name="Nature">
        <title>Draft genome of the wheat A-genome progenitor Triticum urartu.</title>
        <authorList>
            <person name="Ling H.Q."/>
            <person name="Zhao S."/>
            <person name="Liu D."/>
            <person name="Wang J."/>
            <person name="Sun H."/>
            <person name="Zhang C."/>
            <person name="Fan H."/>
            <person name="Li D."/>
            <person name="Dong L."/>
            <person name="Tao Y."/>
            <person name="Gao C."/>
            <person name="Wu H."/>
            <person name="Li Y."/>
            <person name="Cui Y."/>
            <person name="Guo X."/>
            <person name="Zheng S."/>
            <person name="Wang B."/>
            <person name="Yu K."/>
            <person name="Liang Q."/>
            <person name="Yang W."/>
            <person name="Lou X."/>
            <person name="Chen J."/>
            <person name="Feng M."/>
            <person name="Jian J."/>
            <person name="Zhang X."/>
            <person name="Luo G."/>
            <person name="Jiang Y."/>
            <person name="Liu J."/>
            <person name="Wang Z."/>
            <person name="Sha Y."/>
            <person name="Zhang B."/>
            <person name="Wu H."/>
            <person name="Tang D."/>
            <person name="Shen Q."/>
            <person name="Xue P."/>
            <person name="Zou S."/>
            <person name="Wang X."/>
            <person name="Liu X."/>
            <person name="Wang F."/>
            <person name="Yang Y."/>
            <person name="An X."/>
            <person name="Dong Z."/>
            <person name="Zhang K."/>
            <person name="Zhang X."/>
            <person name="Luo M.C."/>
            <person name="Dvorak J."/>
            <person name="Tong Y."/>
            <person name="Wang J."/>
            <person name="Yang H."/>
            <person name="Li Z."/>
            <person name="Wang D."/>
            <person name="Zhang A."/>
            <person name="Wang J."/>
        </authorList>
    </citation>
    <scope>NUCLEOTIDE SEQUENCE</scope>
    <source>
        <strain evidence="4">cv. G1812</strain>
    </source>
</reference>
<evidence type="ECO:0000313" key="4">
    <source>
        <dbReference type="Proteomes" id="UP000015106"/>
    </source>
</evidence>
<feature type="domain" description="Disease resistance R13L4/SHOC-2-like LRR" evidence="2">
    <location>
        <begin position="17"/>
        <end position="341"/>
    </location>
</feature>
<keyword evidence="1" id="KW-0677">Repeat</keyword>
<keyword evidence="4" id="KW-1185">Reference proteome</keyword>
<dbReference type="AlphaFoldDB" id="A0A8R7QXW4"/>
<sequence length="362" mass="40129">MEAADGNGIVAFLPDLAKSSQWQLMKMLDLEGCRGLKKRHLKSICKIILLKYLSLRNTDITELPKQIERLQCLETLDIRHTAVQSFATRSIMLPMLKHLLSGPKGSPGNTSDGSQHLFMAVRLPRGIKGMEKLETLSHVDVSDSVNDLTDVGHLLRLRKLGVILGGSKGGLGLLFQQIEKLHGCLRSLSIQINQASKVKDTLGAEEVVTLGSPPKLLQSLNINGIRSGLLIWITELDQLTKITLSETYLGEDYMRILGKLRALRCLRLRSNSYAGSGLTFKDEEFKILKSLVVDDGIITNITFDTGAAPKLETIVWSFAKMESISGVLCLPRLKCVELNGDYVPDQVIQALEKHPNHTEFKH</sequence>
<reference evidence="3" key="2">
    <citation type="submission" date="2018-03" db="EMBL/GenBank/DDBJ databases">
        <title>The Triticum urartu genome reveals the dynamic nature of wheat genome evolution.</title>
        <authorList>
            <person name="Ling H."/>
            <person name="Ma B."/>
            <person name="Shi X."/>
            <person name="Liu H."/>
            <person name="Dong L."/>
            <person name="Sun H."/>
            <person name="Cao Y."/>
            <person name="Gao Q."/>
            <person name="Zheng S."/>
            <person name="Li Y."/>
            <person name="Yu Y."/>
            <person name="Du H."/>
            <person name="Qi M."/>
            <person name="Li Y."/>
            <person name="Yu H."/>
            <person name="Cui Y."/>
            <person name="Wang N."/>
            <person name="Chen C."/>
            <person name="Wu H."/>
            <person name="Zhao Y."/>
            <person name="Zhang J."/>
            <person name="Li Y."/>
            <person name="Zhou W."/>
            <person name="Zhang B."/>
            <person name="Hu W."/>
            <person name="Eijk M."/>
            <person name="Tang J."/>
            <person name="Witsenboer H."/>
            <person name="Zhao S."/>
            <person name="Li Z."/>
            <person name="Zhang A."/>
            <person name="Wang D."/>
            <person name="Liang C."/>
        </authorList>
    </citation>
    <scope>NUCLEOTIDE SEQUENCE [LARGE SCALE GENOMIC DNA]</scope>
    <source>
        <strain evidence="3">cv. G1812</strain>
    </source>
</reference>
<evidence type="ECO:0000313" key="3">
    <source>
        <dbReference type="EnsemblPlants" id="TuG1812G0600004277.01.T01.cds260771"/>
    </source>
</evidence>
<dbReference type="Gene3D" id="3.80.10.10">
    <property type="entry name" value="Ribonuclease Inhibitor"/>
    <property type="match status" value="1"/>
</dbReference>
<organism evidence="3 4">
    <name type="scientific">Triticum urartu</name>
    <name type="common">Red wild einkorn</name>
    <name type="synonym">Crithodium urartu</name>
    <dbReference type="NCBI Taxonomy" id="4572"/>
    <lineage>
        <taxon>Eukaryota</taxon>
        <taxon>Viridiplantae</taxon>
        <taxon>Streptophyta</taxon>
        <taxon>Embryophyta</taxon>
        <taxon>Tracheophyta</taxon>
        <taxon>Spermatophyta</taxon>
        <taxon>Magnoliopsida</taxon>
        <taxon>Liliopsida</taxon>
        <taxon>Poales</taxon>
        <taxon>Poaceae</taxon>
        <taxon>BOP clade</taxon>
        <taxon>Pooideae</taxon>
        <taxon>Triticodae</taxon>
        <taxon>Triticeae</taxon>
        <taxon>Triticinae</taxon>
        <taxon>Triticum</taxon>
    </lineage>
</organism>
<dbReference type="Gramene" id="TuG1812G0600004277.01.T01">
    <property type="protein sequence ID" value="TuG1812G0600004277.01.T01.cds260771"/>
    <property type="gene ID" value="TuG1812G0600004277.01"/>
</dbReference>
<accession>A0A8R7QXW4</accession>
<dbReference type="PANTHER" id="PTHR47186">
    <property type="entry name" value="LEUCINE-RICH REPEAT-CONTAINING PROTEIN 57"/>
    <property type="match status" value="1"/>
</dbReference>
<dbReference type="Proteomes" id="UP000015106">
    <property type="component" value="Chromosome 6"/>
</dbReference>